<dbReference type="InterPro" id="IPR052735">
    <property type="entry name" value="NAD_biosynth-regulator"/>
</dbReference>
<protein>
    <submittedName>
        <fullName evidence="2">Putative ATPase/kinase involved in NAD metabolism</fullName>
    </submittedName>
</protein>
<dbReference type="Proteomes" id="UP000034154">
    <property type="component" value="Unassembled WGS sequence"/>
</dbReference>
<feature type="domain" description="Cytidyltransferase-like" evidence="1">
    <location>
        <begin position="5"/>
        <end position="134"/>
    </location>
</feature>
<dbReference type="SUPFAM" id="SSF52374">
    <property type="entry name" value="Nucleotidylyl transferase"/>
    <property type="match status" value="1"/>
</dbReference>
<keyword evidence="2" id="KW-0808">Transferase</keyword>
<evidence type="ECO:0000259" key="1">
    <source>
        <dbReference type="Pfam" id="PF01467"/>
    </source>
</evidence>
<evidence type="ECO:0000313" key="3">
    <source>
        <dbReference type="Proteomes" id="UP000034154"/>
    </source>
</evidence>
<dbReference type="Pfam" id="PF01467">
    <property type="entry name" value="CTP_transf_like"/>
    <property type="match status" value="1"/>
</dbReference>
<organism evidence="2 3">
    <name type="scientific">Candidatus Uhrbacteria bacterium GW2011_GWF2_44_350</name>
    <dbReference type="NCBI Taxonomy" id="1619000"/>
    <lineage>
        <taxon>Bacteria</taxon>
        <taxon>Candidatus Uhriibacteriota</taxon>
    </lineage>
</organism>
<dbReference type="AlphaFoldDB" id="A0A0G1LN66"/>
<proteinExistence type="predicted"/>
<accession>A0A0G1LN66</accession>
<keyword evidence="2" id="KW-0418">Kinase</keyword>
<comment type="caution">
    <text evidence="2">The sequence shown here is derived from an EMBL/GenBank/DDBJ whole genome shotgun (WGS) entry which is preliminary data.</text>
</comment>
<dbReference type="PANTHER" id="PTHR37512">
    <property type="entry name" value="TRIFUNCTIONAL NAD BIOSYNTHESIS/REGULATOR PROTEIN NADR"/>
    <property type="match status" value="1"/>
</dbReference>
<dbReference type="NCBIfam" id="TIGR00125">
    <property type="entry name" value="cyt_tran_rel"/>
    <property type="match status" value="1"/>
</dbReference>
<dbReference type="Gene3D" id="3.40.50.620">
    <property type="entry name" value="HUPs"/>
    <property type="match status" value="1"/>
</dbReference>
<dbReference type="InterPro" id="IPR004821">
    <property type="entry name" value="Cyt_trans-like"/>
</dbReference>
<dbReference type="PANTHER" id="PTHR37512:SF1">
    <property type="entry name" value="NADR_TTD14 AAA DOMAIN-CONTAINING PROTEIN"/>
    <property type="match status" value="1"/>
</dbReference>
<sequence length="159" mass="18252">MKTGLIVGKFAPLHQGHQYLIETALAEVERLVVLVYDCPEVIEVPLKVRVDWIRELYPEVEVVEGYGAPTEHGDSPEITRRNIEFVKSSLLCPITHVFSSEWYGEILARELGAENFLVDKERVRVSVSGSEIRQNPEKYKNFLNPVVLRDFLKKNNDSR</sequence>
<dbReference type="EMBL" id="LCJB01000033">
    <property type="protein sequence ID" value="KKT70207.1"/>
    <property type="molecule type" value="Genomic_DNA"/>
</dbReference>
<dbReference type="GO" id="GO:0016301">
    <property type="term" value="F:kinase activity"/>
    <property type="evidence" value="ECO:0007669"/>
    <property type="project" value="UniProtKB-KW"/>
</dbReference>
<dbReference type="InterPro" id="IPR014729">
    <property type="entry name" value="Rossmann-like_a/b/a_fold"/>
</dbReference>
<name>A0A0G1LN66_9BACT</name>
<reference evidence="2 3" key="1">
    <citation type="journal article" date="2015" name="Nature">
        <title>rRNA introns, odd ribosomes, and small enigmatic genomes across a large radiation of phyla.</title>
        <authorList>
            <person name="Brown C.T."/>
            <person name="Hug L.A."/>
            <person name="Thomas B.C."/>
            <person name="Sharon I."/>
            <person name="Castelle C.J."/>
            <person name="Singh A."/>
            <person name="Wilkins M.J."/>
            <person name="Williams K.H."/>
            <person name="Banfield J.F."/>
        </authorList>
    </citation>
    <scope>NUCLEOTIDE SEQUENCE [LARGE SCALE GENOMIC DNA]</scope>
</reference>
<gene>
    <name evidence="2" type="ORF">UW63_C0033G0002</name>
</gene>
<evidence type="ECO:0000313" key="2">
    <source>
        <dbReference type="EMBL" id="KKT70207.1"/>
    </source>
</evidence>